<keyword evidence="3" id="KW-1185">Reference proteome</keyword>
<comment type="caution">
    <text evidence="2">The sequence shown here is derived from an EMBL/GenBank/DDBJ whole genome shotgun (WGS) entry which is preliminary data.</text>
</comment>
<evidence type="ECO:0000313" key="3">
    <source>
        <dbReference type="Proteomes" id="UP001283361"/>
    </source>
</evidence>
<protein>
    <submittedName>
        <fullName evidence="2">Uncharacterized protein</fullName>
    </submittedName>
</protein>
<dbReference type="EMBL" id="JAWDGP010007030">
    <property type="protein sequence ID" value="KAK3731085.1"/>
    <property type="molecule type" value="Genomic_DNA"/>
</dbReference>
<feature type="region of interest" description="Disordered" evidence="1">
    <location>
        <begin position="1"/>
        <end position="29"/>
    </location>
</feature>
<accession>A0AAE0Y3B6</accession>
<gene>
    <name evidence="2" type="ORF">RRG08_047780</name>
</gene>
<reference evidence="2" key="1">
    <citation type="journal article" date="2023" name="G3 (Bethesda)">
        <title>A reference genome for the long-term kleptoplast-retaining sea slug Elysia crispata morphotype clarki.</title>
        <authorList>
            <person name="Eastman K.E."/>
            <person name="Pendleton A.L."/>
            <person name="Shaikh M.A."/>
            <person name="Suttiyut T."/>
            <person name="Ogas R."/>
            <person name="Tomko P."/>
            <person name="Gavelis G."/>
            <person name="Widhalm J.R."/>
            <person name="Wisecaver J.H."/>
        </authorList>
    </citation>
    <scope>NUCLEOTIDE SEQUENCE</scope>
    <source>
        <strain evidence="2">ECLA1</strain>
    </source>
</reference>
<dbReference type="Proteomes" id="UP001283361">
    <property type="component" value="Unassembled WGS sequence"/>
</dbReference>
<evidence type="ECO:0000313" key="2">
    <source>
        <dbReference type="EMBL" id="KAK3731085.1"/>
    </source>
</evidence>
<proteinExistence type="predicted"/>
<sequence length="81" mass="8971">MMRLRSGRGLQPPMPKPDEEMAIEPTPGHYEPLRPSENFSGHFGLENLAIPKVTVAVPLALVYELETQHGSVWIPCGSYQA</sequence>
<organism evidence="2 3">
    <name type="scientific">Elysia crispata</name>
    <name type="common">lettuce slug</name>
    <dbReference type="NCBI Taxonomy" id="231223"/>
    <lineage>
        <taxon>Eukaryota</taxon>
        <taxon>Metazoa</taxon>
        <taxon>Spiralia</taxon>
        <taxon>Lophotrochozoa</taxon>
        <taxon>Mollusca</taxon>
        <taxon>Gastropoda</taxon>
        <taxon>Heterobranchia</taxon>
        <taxon>Euthyneura</taxon>
        <taxon>Panpulmonata</taxon>
        <taxon>Sacoglossa</taxon>
        <taxon>Placobranchoidea</taxon>
        <taxon>Plakobranchidae</taxon>
        <taxon>Elysia</taxon>
    </lineage>
</organism>
<evidence type="ECO:0000256" key="1">
    <source>
        <dbReference type="SAM" id="MobiDB-lite"/>
    </source>
</evidence>
<dbReference type="AlphaFoldDB" id="A0AAE0Y3B6"/>
<name>A0AAE0Y3B6_9GAST</name>